<accession>A0A4R1B927</accession>
<dbReference type="Proteomes" id="UP000295334">
    <property type="component" value="Unassembled WGS sequence"/>
</dbReference>
<protein>
    <submittedName>
        <fullName evidence="2">Uncharacterized protein</fullName>
    </submittedName>
</protein>
<sequence>MIKPTAMFIILFSLTLNASAFRLEPNVMIPTCFLQKADTLIIEPFKKVPNDIEGCGSYFAYSKKDLDKMNYLLVTSYEGFGYIKVRGKLVRLKVVSSNRKNEEFYGSSIKETYQGGGFRVIVNTKEIRQQDGEVWYHKGTILIEKETKIIQRMNVTAATGC</sequence>
<evidence type="ECO:0000313" key="2">
    <source>
        <dbReference type="EMBL" id="TCJ13019.1"/>
    </source>
</evidence>
<reference evidence="2 3" key="1">
    <citation type="submission" date="2019-03" db="EMBL/GenBank/DDBJ databases">
        <authorList>
            <person name="Kim M.K.M."/>
        </authorList>
    </citation>
    <scope>NUCLEOTIDE SEQUENCE [LARGE SCALE GENOMIC DNA]</scope>
    <source>
        <strain evidence="2 3">17J68-12</strain>
    </source>
</reference>
<gene>
    <name evidence="2" type="ORF">EPD60_14020</name>
</gene>
<evidence type="ECO:0000313" key="3">
    <source>
        <dbReference type="Proteomes" id="UP000295334"/>
    </source>
</evidence>
<keyword evidence="3" id="KW-1185">Reference proteome</keyword>
<dbReference type="OrthoDB" id="838474at2"/>
<evidence type="ECO:0000256" key="1">
    <source>
        <dbReference type="SAM" id="SignalP"/>
    </source>
</evidence>
<name>A0A4R1B927_9BACT</name>
<keyword evidence="1" id="KW-0732">Signal</keyword>
<feature type="chain" id="PRO_5020541937" evidence="1">
    <location>
        <begin position="19"/>
        <end position="161"/>
    </location>
</feature>
<dbReference type="AlphaFoldDB" id="A0A4R1B927"/>
<dbReference type="RefSeq" id="WP_131450153.1">
    <property type="nucleotide sequence ID" value="NZ_SJZI01000048.1"/>
</dbReference>
<dbReference type="EMBL" id="SJZI01000048">
    <property type="protein sequence ID" value="TCJ13019.1"/>
    <property type="molecule type" value="Genomic_DNA"/>
</dbReference>
<comment type="caution">
    <text evidence="2">The sequence shown here is derived from an EMBL/GenBank/DDBJ whole genome shotgun (WGS) entry which is preliminary data.</text>
</comment>
<organism evidence="2 3">
    <name type="scientific">Flaviaesturariibacter flavus</name>
    <dbReference type="NCBI Taxonomy" id="2502780"/>
    <lineage>
        <taxon>Bacteria</taxon>
        <taxon>Pseudomonadati</taxon>
        <taxon>Bacteroidota</taxon>
        <taxon>Chitinophagia</taxon>
        <taxon>Chitinophagales</taxon>
        <taxon>Chitinophagaceae</taxon>
        <taxon>Flaviaestuariibacter</taxon>
    </lineage>
</organism>
<proteinExistence type="predicted"/>
<feature type="signal peptide" evidence="1">
    <location>
        <begin position="1"/>
        <end position="18"/>
    </location>
</feature>